<dbReference type="SMART" id="SM00850">
    <property type="entry name" value="LytTR"/>
    <property type="match status" value="1"/>
</dbReference>
<dbReference type="EMBL" id="FOAB01000003">
    <property type="protein sequence ID" value="SEL08577.1"/>
    <property type="molecule type" value="Genomic_DNA"/>
</dbReference>
<feature type="domain" description="HTH LytTR-type" evidence="2">
    <location>
        <begin position="162"/>
        <end position="246"/>
    </location>
</feature>
<evidence type="ECO:0000259" key="2">
    <source>
        <dbReference type="PROSITE" id="PS50930"/>
    </source>
</evidence>
<dbReference type="AlphaFoldDB" id="A0A1H7MD88"/>
<evidence type="ECO:0000313" key="3">
    <source>
        <dbReference type="EMBL" id="SEL08577.1"/>
    </source>
</evidence>
<accession>A0A1H7MD88</accession>
<dbReference type="InterPro" id="IPR046947">
    <property type="entry name" value="LytR-like"/>
</dbReference>
<sequence length="275" mass="31842">MKTIINSLKNYISFSNFWVRNTLIIVLISIVLNHLFEPKNFPFNKGYEFPLFPITVSIIGGSLMIIIARFNFIYFKNKYFTKQINTQLLLRFLFSTLGYITILYLFFYYGLNGLINGIESYSMYHLLTGLSLSLLICTLGIALLFSTDIYKLHKLISIKGTIKVQQGGKITLVNYAEIAFIHSENKIVYIVKTDGTSIITDFTLNEIENEVSEQSFYRANRQTILHVRSIEQVQSIENGKLSVLIKPIISDKKAFQINISRYKKQEFMNWFKGKL</sequence>
<feature type="transmembrane region" description="Helical" evidence="1">
    <location>
        <begin position="123"/>
        <end position="145"/>
    </location>
</feature>
<keyword evidence="1" id="KW-0812">Transmembrane</keyword>
<protein>
    <submittedName>
        <fullName evidence="3">LytTr DNA-binding domain-containing protein</fullName>
    </submittedName>
</protein>
<keyword evidence="4" id="KW-1185">Reference proteome</keyword>
<feature type="transmembrane region" description="Helical" evidence="1">
    <location>
        <begin position="88"/>
        <end position="111"/>
    </location>
</feature>
<keyword evidence="1" id="KW-0472">Membrane</keyword>
<keyword evidence="3" id="KW-0238">DNA-binding</keyword>
<feature type="transmembrane region" description="Helical" evidence="1">
    <location>
        <begin position="52"/>
        <end position="76"/>
    </location>
</feature>
<evidence type="ECO:0000313" key="4">
    <source>
        <dbReference type="Proteomes" id="UP000198521"/>
    </source>
</evidence>
<gene>
    <name evidence="3" type="ORF">SAMN04487910_1669</name>
</gene>
<dbReference type="Proteomes" id="UP000198521">
    <property type="component" value="Unassembled WGS sequence"/>
</dbReference>
<dbReference type="RefSeq" id="WP_091407427.1">
    <property type="nucleotide sequence ID" value="NZ_FOAB01000003.1"/>
</dbReference>
<feature type="transmembrane region" description="Helical" evidence="1">
    <location>
        <begin position="12"/>
        <end position="32"/>
    </location>
</feature>
<dbReference type="OrthoDB" id="1426980at2"/>
<evidence type="ECO:0000256" key="1">
    <source>
        <dbReference type="SAM" id="Phobius"/>
    </source>
</evidence>
<keyword evidence="1" id="KW-1133">Transmembrane helix</keyword>
<dbReference type="STRING" id="1038014.SAMN04487910_1669"/>
<name>A0A1H7MD88_AQUAM</name>
<dbReference type="PANTHER" id="PTHR37299:SF1">
    <property type="entry name" value="STAGE 0 SPORULATION PROTEIN A HOMOLOG"/>
    <property type="match status" value="1"/>
</dbReference>
<dbReference type="GO" id="GO:0000156">
    <property type="term" value="F:phosphorelay response regulator activity"/>
    <property type="evidence" value="ECO:0007669"/>
    <property type="project" value="InterPro"/>
</dbReference>
<dbReference type="Pfam" id="PF04397">
    <property type="entry name" value="LytTR"/>
    <property type="match status" value="1"/>
</dbReference>
<proteinExistence type="predicted"/>
<dbReference type="Gene3D" id="2.40.50.1020">
    <property type="entry name" value="LytTr DNA-binding domain"/>
    <property type="match status" value="1"/>
</dbReference>
<dbReference type="InterPro" id="IPR007492">
    <property type="entry name" value="LytTR_DNA-bd_dom"/>
</dbReference>
<dbReference type="PANTHER" id="PTHR37299">
    <property type="entry name" value="TRANSCRIPTIONAL REGULATOR-RELATED"/>
    <property type="match status" value="1"/>
</dbReference>
<dbReference type="GO" id="GO:0003677">
    <property type="term" value="F:DNA binding"/>
    <property type="evidence" value="ECO:0007669"/>
    <property type="project" value="UniProtKB-KW"/>
</dbReference>
<organism evidence="3 4">
    <name type="scientific">Aquimarina amphilecti</name>
    <dbReference type="NCBI Taxonomy" id="1038014"/>
    <lineage>
        <taxon>Bacteria</taxon>
        <taxon>Pseudomonadati</taxon>
        <taxon>Bacteroidota</taxon>
        <taxon>Flavobacteriia</taxon>
        <taxon>Flavobacteriales</taxon>
        <taxon>Flavobacteriaceae</taxon>
        <taxon>Aquimarina</taxon>
    </lineage>
</organism>
<reference evidence="3 4" key="1">
    <citation type="submission" date="2016-10" db="EMBL/GenBank/DDBJ databases">
        <authorList>
            <person name="de Groot N.N."/>
        </authorList>
    </citation>
    <scope>NUCLEOTIDE SEQUENCE [LARGE SCALE GENOMIC DNA]</scope>
    <source>
        <strain evidence="3 4">DSM 25232</strain>
    </source>
</reference>
<dbReference type="PROSITE" id="PS50930">
    <property type="entry name" value="HTH_LYTTR"/>
    <property type="match status" value="1"/>
</dbReference>